<dbReference type="InterPro" id="IPR046848">
    <property type="entry name" value="E_motif"/>
</dbReference>
<evidence type="ECO:0000256" key="3">
    <source>
        <dbReference type="PROSITE-ProRule" id="PRU00708"/>
    </source>
</evidence>
<dbReference type="Pfam" id="PF01535">
    <property type="entry name" value="PPR"/>
    <property type="match status" value="4"/>
</dbReference>
<dbReference type="SUPFAM" id="SSF48452">
    <property type="entry name" value="TPR-like"/>
    <property type="match status" value="1"/>
</dbReference>
<dbReference type="FunFam" id="1.25.40.10:FF:000353">
    <property type="entry name" value="Pentatricopeptide repeat-containing protein At4g39530"/>
    <property type="match status" value="1"/>
</dbReference>
<dbReference type="NCBIfam" id="TIGR00756">
    <property type="entry name" value="PPR"/>
    <property type="match status" value="5"/>
</dbReference>
<sequence length="588" mass="64618">MSQKHATTLIRSLCARGAVHHARGVFDEMPERDVVAWTAMLSGYASNGRHREALDVFRLMAAAGVAPNEFTLSSVLTACRGGGGGAAGRRCGASVHAVAVRRGVEHMPYVVNALVDAYASCEEGLMDARRLFDALGGGRTAASWTSMIAGYSRWGQESMGLHLFQQMIQDGIDLSPFTCSVAIHSCTSAVNLCVGQQLHVLSIKKALLLNLVVANSLVDMYCTCASMLDARRFFDEMPERNLVTWNTIIAGCSRRDPLMSLQLFLGMDIEPNFLTLTSITSACAGLAALRCGQQVHGSVLRRNYGEDLKISNALVDMYSKCGSISKAKKVFCMMSYKDILSWTSMISGYGMNGYVNEAIELFNSMVQTGVYLDRVVFMGLINACSHTGLIDEGWKIFRSMILEYNMQPNKEIYGCVANLLARAGRLREAFDLIDRMPFAPDESVWGALLGACKMHKNVELARLAANKIIEINPDGAKTYILLANIYAADSKWGDYALTRRLLRDRGSRKEVGISWIEVMNKMYSFSTADSSSPQVSLADEVLQMLVHHMDEGGNDFASSMIHLYLNGSAVIEVKYRKIHAGSFSIHDE</sequence>
<evidence type="ECO:0008006" key="6">
    <source>
        <dbReference type="Google" id="ProtNLM"/>
    </source>
</evidence>
<evidence type="ECO:0000256" key="1">
    <source>
        <dbReference type="ARBA" id="ARBA00022737"/>
    </source>
</evidence>
<dbReference type="PROSITE" id="PS51375">
    <property type="entry name" value="PPR"/>
    <property type="match status" value="5"/>
</dbReference>
<dbReference type="InterPro" id="IPR002885">
    <property type="entry name" value="PPR_rpt"/>
</dbReference>
<dbReference type="GO" id="GO:0009451">
    <property type="term" value="P:RNA modification"/>
    <property type="evidence" value="ECO:0007669"/>
    <property type="project" value="InterPro"/>
</dbReference>
<dbReference type="Gene3D" id="1.25.40.10">
    <property type="entry name" value="Tetratricopeptide repeat domain"/>
    <property type="match status" value="4"/>
</dbReference>
<dbReference type="InterPro" id="IPR011990">
    <property type="entry name" value="TPR-like_helical_dom_sf"/>
</dbReference>
<dbReference type="Proteomes" id="UP000324897">
    <property type="component" value="Unassembled WGS sequence"/>
</dbReference>
<comment type="caution">
    <text evidence="4">The sequence shown here is derived from an EMBL/GenBank/DDBJ whole genome shotgun (WGS) entry which is preliminary data.</text>
</comment>
<gene>
    <name evidence="4" type="ORF">EJB05_30903</name>
</gene>
<evidence type="ECO:0000313" key="4">
    <source>
        <dbReference type="EMBL" id="TVU21276.1"/>
    </source>
</evidence>
<dbReference type="InterPro" id="IPR046960">
    <property type="entry name" value="PPR_At4g14850-like_plant"/>
</dbReference>
<feature type="non-terminal residue" evidence="4">
    <location>
        <position position="1"/>
    </location>
</feature>
<dbReference type="PANTHER" id="PTHR47926:SF448">
    <property type="entry name" value="PENTACOTRIPEPTIDE-REPEAT REGION OF PRORP DOMAIN-CONTAINING PROTEIN"/>
    <property type="match status" value="1"/>
</dbReference>
<dbReference type="Gramene" id="TVU21276">
    <property type="protein sequence ID" value="TVU21276"/>
    <property type="gene ID" value="EJB05_30903"/>
</dbReference>
<feature type="repeat" description="PPR" evidence="3">
    <location>
        <begin position="140"/>
        <end position="174"/>
    </location>
</feature>
<dbReference type="AlphaFoldDB" id="A0A5J9UCI7"/>
<dbReference type="GO" id="GO:0003723">
    <property type="term" value="F:RNA binding"/>
    <property type="evidence" value="ECO:0007669"/>
    <property type="project" value="InterPro"/>
</dbReference>
<organism evidence="4 5">
    <name type="scientific">Eragrostis curvula</name>
    <name type="common">weeping love grass</name>
    <dbReference type="NCBI Taxonomy" id="38414"/>
    <lineage>
        <taxon>Eukaryota</taxon>
        <taxon>Viridiplantae</taxon>
        <taxon>Streptophyta</taxon>
        <taxon>Embryophyta</taxon>
        <taxon>Tracheophyta</taxon>
        <taxon>Spermatophyta</taxon>
        <taxon>Magnoliopsida</taxon>
        <taxon>Liliopsida</taxon>
        <taxon>Poales</taxon>
        <taxon>Poaceae</taxon>
        <taxon>PACMAD clade</taxon>
        <taxon>Chloridoideae</taxon>
        <taxon>Eragrostideae</taxon>
        <taxon>Eragrostidinae</taxon>
        <taxon>Eragrostis</taxon>
    </lineage>
</organism>
<evidence type="ECO:0000256" key="2">
    <source>
        <dbReference type="ARBA" id="ARBA00022946"/>
    </source>
</evidence>
<feature type="repeat" description="PPR" evidence="3">
    <location>
        <begin position="210"/>
        <end position="244"/>
    </location>
</feature>
<feature type="repeat" description="PPR" evidence="3">
    <location>
        <begin position="33"/>
        <end position="67"/>
    </location>
</feature>
<feature type="repeat" description="PPR" evidence="3">
    <location>
        <begin position="338"/>
        <end position="372"/>
    </location>
</feature>
<proteinExistence type="predicted"/>
<dbReference type="PANTHER" id="PTHR47926">
    <property type="entry name" value="PENTATRICOPEPTIDE REPEAT-CONTAINING PROTEIN"/>
    <property type="match status" value="1"/>
</dbReference>
<name>A0A5J9UCI7_9POAL</name>
<feature type="repeat" description="PPR" evidence="3">
    <location>
        <begin position="373"/>
        <end position="408"/>
    </location>
</feature>
<evidence type="ECO:0000313" key="5">
    <source>
        <dbReference type="Proteomes" id="UP000324897"/>
    </source>
</evidence>
<dbReference type="Pfam" id="PF13041">
    <property type="entry name" value="PPR_2"/>
    <property type="match status" value="2"/>
</dbReference>
<keyword evidence="5" id="KW-1185">Reference proteome</keyword>
<dbReference type="Pfam" id="PF20431">
    <property type="entry name" value="E_motif"/>
    <property type="match status" value="1"/>
</dbReference>
<keyword evidence="1" id="KW-0677">Repeat</keyword>
<dbReference type="OrthoDB" id="609013at2759"/>
<reference evidence="4 5" key="1">
    <citation type="journal article" date="2019" name="Sci. Rep.">
        <title>A high-quality genome of Eragrostis curvula grass provides insights into Poaceae evolution and supports new strategies to enhance forage quality.</title>
        <authorList>
            <person name="Carballo J."/>
            <person name="Santos B.A.C.M."/>
            <person name="Zappacosta D."/>
            <person name="Garbus I."/>
            <person name="Selva J.P."/>
            <person name="Gallo C.A."/>
            <person name="Diaz A."/>
            <person name="Albertini E."/>
            <person name="Caccamo M."/>
            <person name="Echenique V."/>
        </authorList>
    </citation>
    <scope>NUCLEOTIDE SEQUENCE [LARGE SCALE GENOMIC DNA]</scope>
    <source>
        <strain evidence="5">cv. Victoria</strain>
        <tissue evidence="4">Leaf</tissue>
    </source>
</reference>
<protein>
    <recommendedName>
        <fullName evidence="6">DYW domain-containing protein</fullName>
    </recommendedName>
</protein>
<keyword evidence="2" id="KW-0809">Transit peptide</keyword>
<accession>A0A5J9UCI7</accession>
<dbReference type="EMBL" id="RWGY01000026">
    <property type="protein sequence ID" value="TVU21276.1"/>
    <property type="molecule type" value="Genomic_DNA"/>
</dbReference>
<dbReference type="FunFam" id="1.25.40.10:FF:000090">
    <property type="entry name" value="Pentatricopeptide repeat-containing protein, chloroplastic"/>
    <property type="match status" value="1"/>
</dbReference>